<keyword evidence="2" id="KW-1185">Reference proteome</keyword>
<protein>
    <submittedName>
        <fullName evidence="1">Uncharacterized protein</fullName>
    </submittedName>
</protein>
<name>A0A5B7CFZ4_PORTR</name>
<dbReference type="AlphaFoldDB" id="A0A5B7CFZ4"/>
<accession>A0A5B7CFZ4</accession>
<evidence type="ECO:0000313" key="1">
    <source>
        <dbReference type="EMBL" id="MPC07671.1"/>
    </source>
</evidence>
<proteinExistence type="predicted"/>
<organism evidence="1 2">
    <name type="scientific">Portunus trituberculatus</name>
    <name type="common">Swimming crab</name>
    <name type="synonym">Neptunus trituberculatus</name>
    <dbReference type="NCBI Taxonomy" id="210409"/>
    <lineage>
        <taxon>Eukaryota</taxon>
        <taxon>Metazoa</taxon>
        <taxon>Ecdysozoa</taxon>
        <taxon>Arthropoda</taxon>
        <taxon>Crustacea</taxon>
        <taxon>Multicrustacea</taxon>
        <taxon>Malacostraca</taxon>
        <taxon>Eumalacostraca</taxon>
        <taxon>Eucarida</taxon>
        <taxon>Decapoda</taxon>
        <taxon>Pleocyemata</taxon>
        <taxon>Brachyura</taxon>
        <taxon>Eubrachyura</taxon>
        <taxon>Portunoidea</taxon>
        <taxon>Portunidae</taxon>
        <taxon>Portuninae</taxon>
        <taxon>Portunus</taxon>
    </lineage>
</organism>
<evidence type="ECO:0000313" key="2">
    <source>
        <dbReference type="Proteomes" id="UP000324222"/>
    </source>
</evidence>
<dbReference type="EMBL" id="VSRR010000005">
    <property type="protein sequence ID" value="MPC07671.1"/>
    <property type="molecule type" value="Genomic_DNA"/>
</dbReference>
<reference evidence="1 2" key="1">
    <citation type="submission" date="2019-05" db="EMBL/GenBank/DDBJ databases">
        <title>Another draft genome of Portunus trituberculatus and its Hox gene families provides insights of decapod evolution.</title>
        <authorList>
            <person name="Jeong J.-H."/>
            <person name="Song I."/>
            <person name="Kim S."/>
            <person name="Choi T."/>
            <person name="Kim D."/>
            <person name="Ryu S."/>
            <person name="Kim W."/>
        </authorList>
    </citation>
    <scope>NUCLEOTIDE SEQUENCE [LARGE SCALE GENOMIC DNA]</scope>
    <source>
        <tissue evidence="1">Muscle</tissue>
    </source>
</reference>
<gene>
    <name evidence="1" type="ORF">E2C01_000235</name>
</gene>
<comment type="caution">
    <text evidence="1">The sequence shown here is derived from an EMBL/GenBank/DDBJ whole genome shotgun (WGS) entry which is preliminary data.</text>
</comment>
<sequence>MERESRKRALSCLAPLYLALPNPAQSRISARNRYGRPLNMSRLLKHEEISRNKAWAGT</sequence>
<dbReference type="Proteomes" id="UP000324222">
    <property type="component" value="Unassembled WGS sequence"/>
</dbReference>